<dbReference type="OrthoDB" id="3253684at2759"/>
<accession>M5FR01</accession>
<reference evidence="1 2" key="1">
    <citation type="journal article" date="2012" name="Science">
        <title>The Paleozoic origin of enzymatic lignin decomposition reconstructed from 31 fungal genomes.</title>
        <authorList>
            <person name="Floudas D."/>
            <person name="Binder M."/>
            <person name="Riley R."/>
            <person name="Barry K."/>
            <person name="Blanchette R.A."/>
            <person name="Henrissat B."/>
            <person name="Martinez A.T."/>
            <person name="Otillar R."/>
            <person name="Spatafora J.W."/>
            <person name="Yadav J.S."/>
            <person name="Aerts A."/>
            <person name="Benoit I."/>
            <person name="Boyd A."/>
            <person name="Carlson A."/>
            <person name="Copeland A."/>
            <person name="Coutinho P.M."/>
            <person name="de Vries R.P."/>
            <person name="Ferreira P."/>
            <person name="Findley K."/>
            <person name="Foster B."/>
            <person name="Gaskell J."/>
            <person name="Glotzer D."/>
            <person name="Gorecki P."/>
            <person name="Heitman J."/>
            <person name="Hesse C."/>
            <person name="Hori C."/>
            <person name="Igarashi K."/>
            <person name="Jurgens J.A."/>
            <person name="Kallen N."/>
            <person name="Kersten P."/>
            <person name="Kohler A."/>
            <person name="Kuees U."/>
            <person name="Kumar T.K.A."/>
            <person name="Kuo A."/>
            <person name="LaButti K."/>
            <person name="Larrondo L.F."/>
            <person name="Lindquist E."/>
            <person name="Ling A."/>
            <person name="Lombard V."/>
            <person name="Lucas S."/>
            <person name="Lundell T."/>
            <person name="Martin R."/>
            <person name="McLaughlin D.J."/>
            <person name="Morgenstern I."/>
            <person name="Morin E."/>
            <person name="Murat C."/>
            <person name="Nagy L.G."/>
            <person name="Nolan M."/>
            <person name="Ohm R.A."/>
            <person name="Patyshakuliyeva A."/>
            <person name="Rokas A."/>
            <person name="Ruiz-Duenas F.J."/>
            <person name="Sabat G."/>
            <person name="Salamov A."/>
            <person name="Samejima M."/>
            <person name="Schmutz J."/>
            <person name="Slot J.C."/>
            <person name="St John F."/>
            <person name="Stenlid J."/>
            <person name="Sun H."/>
            <person name="Sun S."/>
            <person name="Syed K."/>
            <person name="Tsang A."/>
            <person name="Wiebenga A."/>
            <person name="Young D."/>
            <person name="Pisabarro A."/>
            <person name="Eastwood D.C."/>
            <person name="Martin F."/>
            <person name="Cullen D."/>
            <person name="Grigoriev I.V."/>
            <person name="Hibbett D.S."/>
        </authorList>
    </citation>
    <scope>NUCLEOTIDE SEQUENCE [LARGE SCALE GENOMIC DNA]</scope>
    <source>
        <strain evidence="1 2">DJM-731 SS1</strain>
    </source>
</reference>
<dbReference type="Proteomes" id="UP000030653">
    <property type="component" value="Unassembled WGS sequence"/>
</dbReference>
<gene>
    <name evidence="1" type="ORF">DACRYDRAFT_59522</name>
</gene>
<dbReference type="EMBL" id="JH795878">
    <property type="protein sequence ID" value="EJT97244.1"/>
    <property type="molecule type" value="Genomic_DNA"/>
</dbReference>
<evidence type="ECO:0000313" key="2">
    <source>
        <dbReference type="Proteomes" id="UP000030653"/>
    </source>
</evidence>
<dbReference type="AlphaFoldDB" id="M5FR01"/>
<proteinExistence type="predicted"/>
<name>M5FR01_DACPD</name>
<dbReference type="STRING" id="1858805.M5FR01"/>
<organism evidence="1 2">
    <name type="scientific">Dacryopinax primogenitus (strain DJM 731)</name>
    <name type="common">Brown rot fungus</name>
    <dbReference type="NCBI Taxonomy" id="1858805"/>
    <lineage>
        <taxon>Eukaryota</taxon>
        <taxon>Fungi</taxon>
        <taxon>Dikarya</taxon>
        <taxon>Basidiomycota</taxon>
        <taxon>Agaricomycotina</taxon>
        <taxon>Dacrymycetes</taxon>
        <taxon>Dacrymycetales</taxon>
        <taxon>Dacrymycetaceae</taxon>
        <taxon>Dacryopinax</taxon>
    </lineage>
</organism>
<dbReference type="RefSeq" id="XP_040624142.1">
    <property type="nucleotide sequence ID" value="XM_040775567.1"/>
</dbReference>
<dbReference type="PANTHER" id="PTHR33096:SF1">
    <property type="entry name" value="CXC1-LIKE CYSTEINE CLUSTER ASSOCIATED WITH KDZ TRANSPOSASES DOMAIN-CONTAINING PROTEIN"/>
    <property type="match status" value="1"/>
</dbReference>
<dbReference type="Pfam" id="PF18758">
    <property type="entry name" value="KDZ"/>
    <property type="match status" value="1"/>
</dbReference>
<dbReference type="PANTHER" id="PTHR33096">
    <property type="entry name" value="CXC2 DOMAIN-CONTAINING PROTEIN"/>
    <property type="match status" value="1"/>
</dbReference>
<sequence>PITPCLVAAGLWPSTPVHLVLAFTIKLLAFYLQLFADCMAPNEAFCETLQQFHAVRGVFHCNDKGRPIEDPFCHAWAVATQWYQLGMIMITSHLECALHEAWCLLIPDLLSLQVSEYIHQPTSDSTLCPTCFGGEEWGSNMKIFPDILVQLDGNFHHRCNLSGGTGPSFYSPLLFLDDMYVSKVGCEMEAMQMATQPNAVQKATTLVEEVVAACWDSFKAAQEKDSQGVPGFHDEKGLVVCSCMHDVPLLICNITTPGEHQMYVIALIC</sequence>
<dbReference type="InterPro" id="IPR040521">
    <property type="entry name" value="KDZ"/>
</dbReference>
<keyword evidence="2" id="KW-1185">Reference proteome</keyword>
<dbReference type="HOGENOM" id="CLU_004552_2_2_1"/>
<evidence type="ECO:0000313" key="1">
    <source>
        <dbReference type="EMBL" id="EJT97244.1"/>
    </source>
</evidence>
<feature type="non-terminal residue" evidence="1">
    <location>
        <position position="269"/>
    </location>
</feature>
<dbReference type="GeneID" id="63690629"/>
<protein>
    <submittedName>
        <fullName evidence="1">Uncharacterized protein</fullName>
    </submittedName>
</protein>